<name>A0AA88KE32_NAELO</name>
<dbReference type="Proteomes" id="UP000816034">
    <property type="component" value="Unassembled WGS sequence"/>
</dbReference>
<dbReference type="GeneID" id="68103131"/>
<keyword evidence="3" id="KW-1185">Reference proteome</keyword>
<feature type="compositionally biased region" description="Polar residues" evidence="1">
    <location>
        <begin position="1"/>
        <end position="32"/>
    </location>
</feature>
<evidence type="ECO:0000256" key="1">
    <source>
        <dbReference type="SAM" id="MobiDB-lite"/>
    </source>
</evidence>
<protein>
    <submittedName>
        <fullName evidence="2">Uncharacterized protein</fullName>
    </submittedName>
</protein>
<evidence type="ECO:0000313" key="2">
    <source>
        <dbReference type="EMBL" id="KAG2374658.1"/>
    </source>
</evidence>
<organism evidence="2 3">
    <name type="scientific">Naegleria lovaniensis</name>
    <name type="common">Amoeba</name>
    <dbReference type="NCBI Taxonomy" id="51637"/>
    <lineage>
        <taxon>Eukaryota</taxon>
        <taxon>Discoba</taxon>
        <taxon>Heterolobosea</taxon>
        <taxon>Tetramitia</taxon>
        <taxon>Eutetramitia</taxon>
        <taxon>Vahlkampfiidae</taxon>
        <taxon>Naegleria</taxon>
    </lineage>
</organism>
<accession>A0AA88KE32</accession>
<dbReference type="RefSeq" id="XP_044543832.1">
    <property type="nucleotide sequence ID" value="XM_044686247.1"/>
</dbReference>
<dbReference type="EMBL" id="PYSW02000044">
    <property type="protein sequence ID" value="KAG2374658.1"/>
    <property type="molecule type" value="Genomic_DNA"/>
</dbReference>
<proteinExistence type="predicted"/>
<gene>
    <name evidence="2" type="ORF">C9374_010677</name>
</gene>
<sequence>MQDQEMSSDSSKYPNSNNDSPLVATSAQSLSGTALNNNQSSTTSSQALLPPSSSSLKTQCSPADKNFVLAAIEPTTTSPQQLRELFPWQRPDQVPLKLHNLIEMFQNIWDGPIPASQNLGWFRLFGTSLFPRHLSVSLVEANP</sequence>
<feature type="region of interest" description="Disordered" evidence="1">
    <location>
        <begin position="1"/>
        <end position="60"/>
    </location>
</feature>
<comment type="caution">
    <text evidence="2">The sequence shown here is derived from an EMBL/GenBank/DDBJ whole genome shotgun (WGS) entry which is preliminary data.</text>
</comment>
<reference evidence="2 3" key="1">
    <citation type="journal article" date="2018" name="BMC Genomics">
        <title>The genome of Naegleria lovaniensis, the basis for a comparative approach to unravel pathogenicity factors of the human pathogenic amoeba N. fowleri.</title>
        <authorList>
            <person name="Liechti N."/>
            <person name="Schurch N."/>
            <person name="Bruggmann R."/>
            <person name="Wittwer M."/>
        </authorList>
    </citation>
    <scope>NUCLEOTIDE SEQUENCE [LARGE SCALE GENOMIC DNA]</scope>
    <source>
        <strain evidence="2 3">ATCC 30569</strain>
    </source>
</reference>
<dbReference type="AlphaFoldDB" id="A0AA88KE32"/>
<feature type="compositionally biased region" description="Low complexity" evidence="1">
    <location>
        <begin position="33"/>
        <end position="56"/>
    </location>
</feature>
<evidence type="ECO:0000313" key="3">
    <source>
        <dbReference type="Proteomes" id="UP000816034"/>
    </source>
</evidence>